<sequence length="54" mass="6192">MVLKVTVKYSGVAKRKDGEASIELSDNWNFEDTHIWIYLTSSDRQINSDSICVK</sequence>
<evidence type="ECO:0000313" key="1">
    <source>
        <dbReference type="EMBL" id="CEA15921.1"/>
    </source>
</evidence>
<dbReference type="STRING" id="1562970.ING2E5B_1169"/>
<dbReference type="AlphaFoldDB" id="A0A098C0H2"/>
<dbReference type="HOGENOM" id="CLU_3046485_0_0_10"/>
<gene>
    <name evidence="1" type="ORF">ING2E5B_1169</name>
</gene>
<accession>A0A098C0H2</accession>
<protein>
    <submittedName>
        <fullName evidence="1">Uncharacterized protein</fullName>
    </submittedName>
</protein>
<dbReference type="Proteomes" id="UP000032417">
    <property type="component" value="Chromosome 1"/>
</dbReference>
<dbReference type="KEGG" id="pbt:ING2E5B_1169"/>
<proteinExistence type="predicted"/>
<keyword evidence="2" id="KW-1185">Reference proteome</keyword>
<reference evidence="1 2" key="1">
    <citation type="submission" date="2014-08" db="EMBL/GenBank/DDBJ databases">
        <authorList>
            <person name="Wibberg D."/>
        </authorList>
    </citation>
    <scope>NUCLEOTIDE SEQUENCE [LARGE SCALE GENOMIC DNA]</scope>
    <source>
        <strain evidence="2">ING2-E5B</strain>
    </source>
</reference>
<name>A0A098C0H2_9BACT</name>
<dbReference type="EMBL" id="LN515532">
    <property type="protein sequence ID" value="CEA15921.1"/>
    <property type="molecule type" value="Genomic_DNA"/>
</dbReference>
<organism evidence="1 2">
    <name type="scientific">Fermentimonas caenicola</name>
    <dbReference type="NCBI Taxonomy" id="1562970"/>
    <lineage>
        <taxon>Bacteria</taxon>
        <taxon>Pseudomonadati</taxon>
        <taxon>Bacteroidota</taxon>
        <taxon>Bacteroidia</taxon>
        <taxon>Bacteroidales</taxon>
        <taxon>Dysgonomonadaceae</taxon>
        <taxon>Fermentimonas</taxon>
    </lineage>
</organism>
<evidence type="ECO:0000313" key="2">
    <source>
        <dbReference type="Proteomes" id="UP000032417"/>
    </source>
</evidence>